<feature type="region of interest" description="Disordered" evidence="2">
    <location>
        <begin position="158"/>
        <end position="193"/>
    </location>
</feature>
<keyword evidence="3" id="KW-1133">Transmembrane helix</keyword>
<dbReference type="PANTHER" id="PTHR10039:SF5">
    <property type="entry name" value="NACHT DOMAIN-CONTAINING PROTEIN"/>
    <property type="match status" value="1"/>
</dbReference>
<dbReference type="Gene3D" id="3.40.50.300">
    <property type="entry name" value="P-loop containing nucleotide triphosphate hydrolases"/>
    <property type="match status" value="1"/>
</dbReference>
<feature type="domain" description="DUF7791" evidence="5">
    <location>
        <begin position="557"/>
        <end position="679"/>
    </location>
</feature>
<name>A0A168B5C0_CORFA</name>
<dbReference type="InterPro" id="IPR056693">
    <property type="entry name" value="DUF7791"/>
</dbReference>
<keyword evidence="1" id="KW-0677">Repeat</keyword>
<keyword evidence="7" id="KW-1185">Reference proteome</keyword>
<evidence type="ECO:0008006" key="8">
    <source>
        <dbReference type="Google" id="ProtNLM"/>
    </source>
</evidence>
<evidence type="ECO:0000256" key="2">
    <source>
        <dbReference type="SAM" id="MobiDB-lite"/>
    </source>
</evidence>
<protein>
    <recommendedName>
        <fullName evidence="8">NACHT domain-containing protein</fullName>
    </recommendedName>
</protein>
<dbReference type="Pfam" id="PF25053">
    <property type="entry name" value="DUF7791"/>
    <property type="match status" value="1"/>
</dbReference>
<dbReference type="STRING" id="1081104.A0A168B5C0"/>
<keyword evidence="3" id="KW-0812">Transmembrane</keyword>
<evidence type="ECO:0000256" key="3">
    <source>
        <dbReference type="SAM" id="Phobius"/>
    </source>
</evidence>
<accession>A0A168B5C0</accession>
<feature type="compositionally biased region" description="Acidic residues" evidence="2">
    <location>
        <begin position="789"/>
        <end position="801"/>
    </location>
</feature>
<dbReference type="RefSeq" id="XP_018706242.1">
    <property type="nucleotide sequence ID" value="XM_018846514.1"/>
</dbReference>
<evidence type="ECO:0000313" key="7">
    <source>
        <dbReference type="Proteomes" id="UP000076744"/>
    </source>
</evidence>
<gene>
    <name evidence="6" type="ORF">ISF_02908</name>
</gene>
<reference evidence="6 7" key="1">
    <citation type="journal article" date="2016" name="Genome Biol. Evol.">
        <title>Divergent and convergent evolution of fungal pathogenicity.</title>
        <authorList>
            <person name="Shang Y."/>
            <person name="Xiao G."/>
            <person name="Zheng P."/>
            <person name="Cen K."/>
            <person name="Zhan S."/>
            <person name="Wang C."/>
        </authorList>
    </citation>
    <scope>NUCLEOTIDE SEQUENCE [LARGE SCALE GENOMIC DNA]</scope>
    <source>
        <strain evidence="6 7">ARSEF 2679</strain>
    </source>
</reference>
<keyword evidence="3" id="KW-0472">Membrane</keyword>
<evidence type="ECO:0000259" key="4">
    <source>
        <dbReference type="Pfam" id="PF24883"/>
    </source>
</evidence>
<feature type="domain" description="Nephrocystin 3-like N-terminal" evidence="4">
    <location>
        <begin position="225"/>
        <end position="413"/>
    </location>
</feature>
<dbReference type="GeneID" id="30019200"/>
<dbReference type="AlphaFoldDB" id="A0A168B5C0"/>
<dbReference type="Proteomes" id="UP000076744">
    <property type="component" value="Unassembled WGS sequence"/>
</dbReference>
<feature type="region of interest" description="Disordered" evidence="2">
    <location>
        <begin position="785"/>
        <end position="804"/>
    </location>
</feature>
<dbReference type="InterPro" id="IPR056884">
    <property type="entry name" value="NPHP3-like_N"/>
</dbReference>
<sequence length="968" mass="107325">MAAAATNVPAGSAVAAVLAFLQAATAVFACAWSRQSLAEDDDEKDPELVSGASPLAEHGDHLRAAVAATEEAKAGDVPTALLRECVKIGKDIGLRLDRLAEDAAFTWELADLVVLGERLDTLVQRAQRLEQSPFPVEELHQLERQLVVRLAPNAPALDEFYNGEPSKADGRRGGAKEPRSGLETPTRGPRGEVAPEVLHDFILEALAYKSMRDREDEVTEAHASTFDWVFADGEHGLKTWLSTADAGPVYWITGKPGSGKSTFMRHLSRHEATARCLGAWGGGTPVLVAGFFFWTGGAREQRSRTGLLRSLLHQLLSARPGLAAAAFPALWARLQGMSTKERVRLRLAWTAEELLPALHALVAAVAAAADGTKTCLFVDGMDEFEGDHAAVVDLFRGLATAAGGRVKMCLSSRPWEVFRDAFAFTVPNLRLQELTRGDMRRYVSETLARDGEVGAVLERDEEGGARFVDELVDRADGVFLWVRLAVEKILERSAGAATDGVDGLARLLATLPADLDALFAKLLFEDQTPEELAQTAAVYGLMRTREEAADFVRNDDASNLTVWELAFALDKADDQMVLDKLAVEEAKDDFVQQRAEATIETIQKRFSGLLDLHVRSREGNLLRGSSRPRSMRDRARARVVYIHRTVRDWLLSGPGVQLTRPADLDPDLRLLRSYVLQMKRPLGVFERHRFLDDWWPGITLALTHARRADPADPEGLQRAFVNELDATVGRWWLPRPRDPRDHWARAAFGTFETRAKAAPIGRPFLCLAVRFGLRAYVAAELAARRQEKEEEEEEEEDDAPSEEVRALRVDDAVPLLAYATEFSCSRRQTVYPASDPALVETLLRADGGEGPDSRYRDFATRAETTTWLAMLRHLRDARRRRWIGRYDVDGDGTRRWARVVRLLLEVGGADPRAVVKADAWDPEITAEGVMEMLDETYNDVEIRGLRDLLRGLLRETGEQPDQQVQGTP</sequence>
<organism evidence="6 7">
    <name type="scientific">Cordyceps fumosorosea (strain ARSEF 2679)</name>
    <name type="common">Isaria fumosorosea</name>
    <dbReference type="NCBI Taxonomy" id="1081104"/>
    <lineage>
        <taxon>Eukaryota</taxon>
        <taxon>Fungi</taxon>
        <taxon>Dikarya</taxon>
        <taxon>Ascomycota</taxon>
        <taxon>Pezizomycotina</taxon>
        <taxon>Sordariomycetes</taxon>
        <taxon>Hypocreomycetidae</taxon>
        <taxon>Hypocreales</taxon>
        <taxon>Cordycipitaceae</taxon>
        <taxon>Cordyceps</taxon>
    </lineage>
</organism>
<dbReference type="EMBL" id="AZHB01000005">
    <property type="protein sequence ID" value="OAA69638.1"/>
    <property type="molecule type" value="Genomic_DNA"/>
</dbReference>
<comment type="caution">
    <text evidence="6">The sequence shown here is derived from an EMBL/GenBank/DDBJ whole genome shotgun (WGS) entry which is preliminary data.</text>
</comment>
<evidence type="ECO:0000256" key="1">
    <source>
        <dbReference type="ARBA" id="ARBA00022737"/>
    </source>
</evidence>
<proteinExistence type="predicted"/>
<feature type="transmembrane region" description="Helical" evidence="3">
    <location>
        <begin position="277"/>
        <end position="295"/>
    </location>
</feature>
<evidence type="ECO:0000259" key="5">
    <source>
        <dbReference type="Pfam" id="PF25053"/>
    </source>
</evidence>
<dbReference type="SUPFAM" id="SSF52540">
    <property type="entry name" value="P-loop containing nucleoside triphosphate hydrolases"/>
    <property type="match status" value="1"/>
</dbReference>
<feature type="compositionally biased region" description="Basic and acidic residues" evidence="2">
    <location>
        <begin position="166"/>
        <end position="180"/>
    </location>
</feature>
<dbReference type="Pfam" id="PF24883">
    <property type="entry name" value="NPHP3_N"/>
    <property type="match status" value="1"/>
</dbReference>
<dbReference type="OrthoDB" id="443402at2759"/>
<dbReference type="InterPro" id="IPR027417">
    <property type="entry name" value="P-loop_NTPase"/>
</dbReference>
<evidence type="ECO:0000313" key="6">
    <source>
        <dbReference type="EMBL" id="OAA69638.1"/>
    </source>
</evidence>
<dbReference type="PANTHER" id="PTHR10039">
    <property type="entry name" value="AMELOGENIN"/>
    <property type="match status" value="1"/>
</dbReference>